<dbReference type="AlphaFoldDB" id="A0A2T1DWR1"/>
<dbReference type="SUPFAM" id="SSF143100">
    <property type="entry name" value="TTHA1013/TTHA0281-like"/>
    <property type="match status" value="1"/>
</dbReference>
<dbReference type="OrthoDB" id="9807959at2"/>
<dbReference type="InterPro" id="IPR031807">
    <property type="entry name" value="HicB-like"/>
</dbReference>
<evidence type="ECO:0000313" key="2">
    <source>
        <dbReference type="EMBL" id="PSB24920.1"/>
    </source>
</evidence>
<keyword evidence="3" id="KW-1185">Reference proteome</keyword>
<evidence type="ECO:0000313" key="3">
    <source>
        <dbReference type="Proteomes" id="UP000239576"/>
    </source>
</evidence>
<dbReference type="RefSeq" id="WP_106259527.1">
    <property type="nucleotide sequence ID" value="NZ_CAWNSW010000063.1"/>
</dbReference>
<reference evidence="2 3" key="2">
    <citation type="submission" date="2018-03" db="EMBL/GenBank/DDBJ databases">
        <title>The ancient ancestry and fast evolution of plastids.</title>
        <authorList>
            <person name="Moore K.R."/>
            <person name="Magnabosco C."/>
            <person name="Momper L."/>
            <person name="Gold D.A."/>
            <person name="Bosak T."/>
            <person name="Fournier G.P."/>
        </authorList>
    </citation>
    <scope>NUCLEOTIDE SEQUENCE [LARGE SCALE GENOMIC DNA]</scope>
    <source>
        <strain evidence="2 3">ULC18</strain>
    </source>
</reference>
<dbReference type="Pfam" id="PF15919">
    <property type="entry name" value="HicB_lk_antitox"/>
    <property type="match status" value="1"/>
</dbReference>
<dbReference type="InterPro" id="IPR035069">
    <property type="entry name" value="TTHA1013/TTHA0281-like"/>
</dbReference>
<dbReference type="PANTHER" id="PTHR34504:SF2">
    <property type="entry name" value="UPF0150 PROTEIN SSL0259"/>
    <property type="match status" value="1"/>
</dbReference>
<dbReference type="Gene3D" id="3.30.160.250">
    <property type="match status" value="1"/>
</dbReference>
<accession>A0A2T1DWR1</accession>
<dbReference type="Proteomes" id="UP000239576">
    <property type="component" value="Unassembled WGS sequence"/>
</dbReference>
<dbReference type="EMBL" id="PVWK01000138">
    <property type="protein sequence ID" value="PSB24920.1"/>
    <property type="molecule type" value="Genomic_DNA"/>
</dbReference>
<proteinExistence type="predicted"/>
<evidence type="ECO:0000259" key="1">
    <source>
        <dbReference type="Pfam" id="PF15919"/>
    </source>
</evidence>
<comment type="caution">
    <text evidence="2">The sequence shown here is derived from an EMBL/GenBank/DDBJ whole genome shotgun (WGS) entry which is preliminary data.</text>
</comment>
<dbReference type="InterPro" id="IPR051404">
    <property type="entry name" value="TA_system_antitoxin"/>
</dbReference>
<name>A0A2T1DWR1_9CYAN</name>
<dbReference type="PANTHER" id="PTHR34504">
    <property type="entry name" value="ANTITOXIN HICB"/>
    <property type="match status" value="1"/>
</dbReference>
<protein>
    <submittedName>
        <fullName evidence="2">HicB family protein</fullName>
    </submittedName>
</protein>
<reference evidence="3" key="1">
    <citation type="submission" date="2018-02" db="EMBL/GenBank/DDBJ databases">
        <authorList>
            <person name="Moore K."/>
            <person name="Momper L."/>
        </authorList>
    </citation>
    <scope>NUCLEOTIDE SEQUENCE [LARGE SCALE GENOMIC DNA]</scope>
    <source>
        <strain evidence="3">ULC18</strain>
    </source>
</reference>
<sequence>MRLRVVLEPSDEGGYTVYVPSLPGCLSEGENIDDALSNIQEASELYLEPLEDEITFEDGTIVRELVL</sequence>
<gene>
    <name evidence="2" type="ORF">C7B82_25170</name>
</gene>
<feature type="domain" description="HicB-like antitoxin of toxin-antitoxin system" evidence="1">
    <location>
        <begin position="5"/>
        <end position="56"/>
    </location>
</feature>
<organism evidence="2 3">
    <name type="scientific">Stenomitos frigidus ULC18</name>
    <dbReference type="NCBI Taxonomy" id="2107698"/>
    <lineage>
        <taxon>Bacteria</taxon>
        <taxon>Bacillati</taxon>
        <taxon>Cyanobacteriota</taxon>
        <taxon>Cyanophyceae</taxon>
        <taxon>Leptolyngbyales</taxon>
        <taxon>Leptolyngbyaceae</taxon>
        <taxon>Stenomitos</taxon>
    </lineage>
</organism>